<keyword evidence="1" id="KW-0575">Peroxidase</keyword>
<dbReference type="GO" id="GO:0004601">
    <property type="term" value="F:peroxidase activity"/>
    <property type="evidence" value="ECO:0007669"/>
    <property type="project" value="UniProtKB-KW"/>
</dbReference>
<proteinExistence type="predicted"/>
<dbReference type="Gene3D" id="3.30.300.20">
    <property type="match status" value="1"/>
</dbReference>
<keyword evidence="1" id="KW-0560">Oxidoreductase</keyword>
<dbReference type="Pfam" id="PF02566">
    <property type="entry name" value="OsmC"/>
    <property type="match status" value="1"/>
</dbReference>
<dbReference type="Proteomes" id="UP001597460">
    <property type="component" value="Unassembled WGS sequence"/>
</dbReference>
<dbReference type="PANTHER" id="PTHR42830:SF1">
    <property type="entry name" value="OSMOTICALLY INDUCIBLE FAMILY PROTEIN"/>
    <property type="match status" value="1"/>
</dbReference>
<comment type="caution">
    <text evidence="1">The sequence shown here is derived from an EMBL/GenBank/DDBJ whole genome shotgun (WGS) entry which is preliminary data.</text>
</comment>
<evidence type="ECO:0000313" key="2">
    <source>
        <dbReference type="Proteomes" id="UP001597460"/>
    </source>
</evidence>
<dbReference type="RefSeq" id="WP_390302047.1">
    <property type="nucleotide sequence ID" value="NZ_JBHULI010000024.1"/>
</dbReference>
<reference evidence="2" key="1">
    <citation type="journal article" date="2019" name="Int. J. Syst. Evol. Microbiol.">
        <title>The Global Catalogue of Microorganisms (GCM) 10K type strain sequencing project: providing services to taxonomists for standard genome sequencing and annotation.</title>
        <authorList>
            <consortium name="The Broad Institute Genomics Platform"/>
            <consortium name="The Broad Institute Genome Sequencing Center for Infectious Disease"/>
            <person name="Wu L."/>
            <person name="Ma J."/>
        </authorList>
    </citation>
    <scope>NUCLEOTIDE SEQUENCE [LARGE SCALE GENOMIC DNA]</scope>
    <source>
        <strain evidence="2">KCTC 52042</strain>
    </source>
</reference>
<dbReference type="EC" id="1.11.1.29" evidence="1"/>
<dbReference type="InterPro" id="IPR015946">
    <property type="entry name" value="KH_dom-like_a/b"/>
</dbReference>
<accession>A0ABW5JL39</accession>
<dbReference type="EMBL" id="JBHULI010000024">
    <property type="protein sequence ID" value="MFD2532854.1"/>
    <property type="molecule type" value="Genomic_DNA"/>
</dbReference>
<organism evidence="1 2">
    <name type="scientific">Gracilimonas halophila</name>
    <dbReference type="NCBI Taxonomy" id="1834464"/>
    <lineage>
        <taxon>Bacteria</taxon>
        <taxon>Pseudomonadati</taxon>
        <taxon>Balneolota</taxon>
        <taxon>Balneolia</taxon>
        <taxon>Balneolales</taxon>
        <taxon>Balneolaceae</taxon>
        <taxon>Gracilimonas</taxon>
    </lineage>
</organism>
<dbReference type="SUPFAM" id="SSF82784">
    <property type="entry name" value="OsmC-like"/>
    <property type="match status" value="1"/>
</dbReference>
<dbReference type="NCBIfam" id="TIGR03562">
    <property type="entry name" value="osmo_induc_OsmC"/>
    <property type="match status" value="1"/>
</dbReference>
<sequence length="140" mass="14716">MPTKKAEAIWKGDLKSGNGTMKLESGSYEGNYSFATRFEDKSGSNPEELIGAAHAGCFSMAFSNELDKAGFTPNSVETHAEVTIDGGAGAITTIKLISKGDVPNIDNDKFQEIANAAKNGCPVSKALSGVEIKLEATLEN</sequence>
<name>A0ABW5JL39_9BACT</name>
<keyword evidence="2" id="KW-1185">Reference proteome</keyword>
<dbReference type="InterPro" id="IPR003718">
    <property type="entry name" value="OsmC/Ohr_fam"/>
</dbReference>
<gene>
    <name evidence="1" type="ORF">ACFSVN_10385</name>
</gene>
<evidence type="ECO:0000313" key="1">
    <source>
        <dbReference type="EMBL" id="MFD2532854.1"/>
    </source>
</evidence>
<protein>
    <submittedName>
        <fullName evidence="1">OsmC family protein</fullName>
        <ecNumber evidence="1">1.11.1.29</ecNumber>
    </submittedName>
</protein>
<dbReference type="InterPro" id="IPR019904">
    <property type="entry name" value="Peroxiredoxin_OsmC"/>
</dbReference>
<dbReference type="InterPro" id="IPR036102">
    <property type="entry name" value="OsmC/Ohrsf"/>
</dbReference>
<dbReference type="InterPro" id="IPR052707">
    <property type="entry name" value="OsmC_Ohr_Peroxiredoxin"/>
</dbReference>
<dbReference type="PANTHER" id="PTHR42830">
    <property type="entry name" value="OSMOTICALLY INDUCIBLE FAMILY PROTEIN"/>
    <property type="match status" value="1"/>
</dbReference>